<dbReference type="InterPro" id="IPR037365">
    <property type="entry name" value="Slowmo/Ups"/>
</dbReference>
<sequence length="262" mass="30347">MIMYCSVIIIVTRARTLTRARARTEGGNAADVGDVHAELRDYYRLCQWGSAGLVMMGKYFFSETDIKSTWDQVLAAFWQRYPNPYSTHVLTEDVLFREVTPDNLLLSRRLLTKTSRLPRWAERVFPGNLSRSVYIIEDSVVDLGNRSLTTLTWNVNHAKLMRVVERCVFAGEQDRPVWTRITREAWISSGVFGLSRPIQKHRPCVLEILPRNRKTSIQPPKPRNLSNTYDQYEQRVNVMIISGHPIKSKQNLMHILEIIPFV</sequence>
<reference evidence="2" key="1">
    <citation type="submission" date="2025-05" db="UniProtKB">
        <authorList>
            <consortium name="Ensembl"/>
        </authorList>
    </citation>
    <scope>IDENTIFICATION</scope>
</reference>
<dbReference type="PROSITE" id="PS50904">
    <property type="entry name" value="PRELI_MSF1"/>
    <property type="match status" value="1"/>
</dbReference>
<dbReference type="Proteomes" id="UP000694427">
    <property type="component" value="Unplaced"/>
</dbReference>
<name>A0A8C2GN18_CYPCA</name>
<accession>A0A8C2GN18</accession>
<dbReference type="AlphaFoldDB" id="A0A8C2GN18"/>
<protein>
    <submittedName>
        <fullName evidence="2">PRELI domain containing 1b</fullName>
    </submittedName>
</protein>
<dbReference type="PANTHER" id="PTHR11158">
    <property type="entry name" value="MSF1/PX19 RELATED"/>
    <property type="match status" value="1"/>
</dbReference>
<evidence type="ECO:0000313" key="3">
    <source>
        <dbReference type="Proteomes" id="UP000694427"/>
    </source>
</evidence>
<proteinExistence type="predicted"/>
<evidence type="ECO:0000313" key="2">
    <source>
        <dbReference type="Ensembl" id="ENSCCRP00015106236.1"/>
    </source>
</evidence>
<dbReference type="Ensembl" id="ENSCCRT00015109626.1">
    <property type="protein sequence ID" value="ENSCCRP00015106236.1"/>
    <property type="gene ID" value="ENSCCRG00015042324.1"/>
</dbReference>
<dbReference type="Pfam" id="PF04707">
    <property type="entry name" value="PRELI"/>
    <property type="match status" value="1"/>
</dbReference>
<keyword evidence="3" id="KW-1185">Reference proteome</keyword>
<evidence type="ECO:0000313" key="4">
    <source>
        <dbReference type="Proteomes" id="UP000694700"/>
    </source>
</evidence>
<dbReference type="Proteomes" id="UP000694700">
    <property type="component" value="Unplaced"/>
</dbReference>
<organism evidence="2 4">
    <name type="scientific">Cyprinus carpio</name>
    <name type="common">Common carp</name>
    <dbReference type="NCBI Taxonomy" id="7962"/>
    <lineage>
        <taxon>Eukaryota</taxon>
        <taxon>Metazoa</taxon>
        <taxon>Chordata</taxon>
        <taxon>Craniata</taxon>
        <taxon>Vertebrata</taxon>
        <taxon>Euteleostomi</taxon>
        <taxon>Actinopterygii</taxon>
        <taxon>Neopterygii</taxon>
        <taxon>Teleostei</taxon>
        <taxon>Ostariophysi</taxon>
        <taxon>Cypriniformes</taxon>
        <taxon>Cyprinidae</taxon>
        <taxon>Cyprininae</taxon>
        <taxon>Cyprinus</taxon>
    </lineage>
</organism>
<feature type="domain" description="PRELI/MSF1" evidence="1">
    <location>
        <begin position="57"/>
        <end position="229"/>
    </location>
</feature>
<dbReference type="Ensembl" id="ENSCCRT00010113222.1">
    <property type="protein sequence ID" value="ENSCCRP00010101931.1"/>
    <property type="gene ID" value="ENSCCRG00010044850.1"/>
</dbReference>
<dbReference type="GO" id="GO:0005758">
    <property type="term" value="C:mitochondrial intermembrane space"/>
    <property type="evidence" value="ECO:0007669"/>
    <property type="project" value="InterPro"/>
</dbReference>
<dbReference type="InterPro" id="IPR006797">
    <property type="entry name" value="PRELI/MSF1_dom"/>
</dbReference>
<evidence type="ECO:0000259" key="1">
    <source>
        <dbReference type="PROSITE" id="PS50904"/>
    </source>
</evidence>